<dbReference type="InterPro" id="IPR024188">
    <property type="entry name" value="GltB"/>
</dbReference>
<name>A0A4R1PVK9_9FIRM</name>
<dbReference type="GO" id="GO:0006537">
    <property type="term" value="P:glutamate biosynthetic process"/>
    <property type="evidence" value="ECO:0007669"/>
    <property type="project" value="InterPro"/>
</dbReference>
<dbReference type="AlphaFoldDB" id="A0A4R1PVK9"/>
<evidence type="ECO:0000313" key="6">
    <source>
        <dbReference type="Proteomes" id="UP000295063"/>
    </source>
</evidence>
<dbReference type="RefSeq" id="WP_132081983.1">
    <property type="nucleotide sequence ID" value="NZ_SLUI01000009.1"/>
</dbReference>
<proteinExistence type="inferred from homology"/>
<dbReference type="Pfam" id="PF01645">
    <property type="entry name" value="Glu_synthase"/>
    <property type="match status" value="1"/>
</dbReference>
<feature type="region of interest" description="Disordered" evidence="3">
    <location>
        <begin position="439"/>
        <end position="467"/>
    </location>
</feature>
<dbReference type="InterPro" id="IPR002932">
    <property type="entry name" value="Glu_synthdom"/>
</dbReference>
<evidence type="ECO:0000259" key="4">
    <source>
        <dbReference type="Pfam" id="PF01645"/>
    </source>
</evidence>
<protein>
    <submittedName>
        <fullName evidence="5">Glutamate synthase domain-containing protein 2</fullName>
    </submittedName>
</protein>
<accession>A0A4R1PVK9</accession>
<dbReference type="PANTHER" id="PTHR43819">
    <property type="entry name" value="ARCHAEAL-TYPE GLUTAMATE SYNTHASE [NADPH]"/>
    <property type="match status" value="1"/>
</dbReference>
<dbReference type="SUPFAM" id="SSF51395">
    <property type="entry name" value="FMN-linked oxidoreductases"/>
    <property type="match status" value="1"/>
</dbReference>
<dbReference type="PANTHER" id="PTHR43819:SF1">
    <property type="entry name" value="ARCHAEAL-TYPE GLUTAMATE SYNTHASE [NADPH]"/>
    <property type="match status" value="1"/>
</dbReference>
<keyword evidence="6" id="KW-1185">Reference proteome</keyword>
<evidence type="ECO:0000256" key="2">
    <source>
        <dbReference type="PIRNR" id="PIRNR006429"/>
    </source>
</evidence>
<dbReference type="OrthoDB" id="9758182at2"/>
<evidence type="ECO:0000256" key="1">
    <source>
        <dbReference type="ARBA" id="ARBA00009716"/>
    </source>
</evidence>
<dbReference type="PIRSF" id="PIRSF006429">
    <property type="entry name" value="GOGAT_lg_2"/>
    <property type="match status" value="1"/>
</dbReference>
<dbReference type="Proteomes" id="UP000295063">
    <property type="component" value="Unassembled WGS sequence"/>
</dbReference>
<dbReference type="CDD" id="cd02808">
    <property type="entry name" value="GltS_FMN"/>
    <property type="match status" value="1"/>
</dbReference>
<comment type="similarity">
    <text evidence="1 2">Belongs to the glutamate synthase family.</text>
</comment>
<dbReference type="InterPro" id="IPR013785">
    <property type="entry name" value="Aldolase_TIM"/>
</dbReference>
<gene>
    <name evidence="5" type="ORF">EV210_109179</name>
</gene>
<feature type="domain" description="Glutamate synthase" evidence="4">
    <location>
        <begin position="96"/>
        <end position="412"/>
    </location>
</feature>
<organism evidence="5 6">
    <name type="scientific">Anaerospora hongkongensis</name>
    <dbReference type="NCBI Taxonomy" id="244830"/>
    <lineage>
        <taxon>Bacteria</taxon>
        <taxon>Bacillati</taxon>
        <taxon>Bacillota</taxon>
        <taxon>Negativicutes</taxon>
        <taxon>Selenomonadales</taxon>
        <taxon>Sporomusaceae</taxon>
        <taxon>Anaerospora</taxon>
    </lineage>
</organism>
<evidence type="ECO:0000313" key="5">
    <source>
        <dbReference type="EMBL" id="TCL36230.1"/>
    </source>
</evidence>
<dbReference type="EMBL" id="SLUI01000009">
    <property type="protein sequence ID" value="TCL36230.1"/>
    <property type="molecule type" value="Genomic_DNA"/>
</dbReference>
<reference evidence="5 6" key="1">
    <citation type="submission" date="2019-03" db="EMBL/GenBank/DDBJ databases">
        <title>Genomic Encyclopedia of Type Strains, Phase IV (KMG-IV): sequencing the most valuable type-strain genomes for metagenomic binning, comparative biology and taxonomic classification.</title>
        <authorList>
            <person name="Goeker M."/>
        </authorList>
    </citation>
    <scope>NUCLEOTIDE SEQUENCE [LARGE SCALE GENOMIC DNA]</scope>
    <source>
        <strain evidence="5 6">DSM 15969</strain>
    </source>
</reference>
<comment type="caution">
    <text evidence="5">The sequence shown here is derived from an EMBL/GenBank/DDBJ whole genome shotgun (WGS) entry which is preliminary data.</text>
</comment>
<sequence>MFLSWALMKLMNPMVDETTIKMMTEEYSDNPLALLTVSEKLSPRALIEAAMRAEAGMELSRPLGSPVVLSPWTKLYLNPKQLFELPSTDYTSVETATVIGAGAKKPLRLDIPIMITGMSYGGSLSLQMKIALAKGTAAAGTSTNTGESAVTDEERQAAKYLIGQYHRGGWLSGPEQLGQLDAIEIQLGQGAWGGAVDETIESDTIGKHLRKAWHLEKGQDATIYSRMPGKETTQDIITMVNKMKTQFDVPVGVKIAATDYIEYELAVIAKTQADYIVIDGAEGGTAGSPPTLQDDMGLPTLHGLVRAVDYLTDNGLRDKFSLIVAGGLATPGHFLKAMALGADAVYIGSIALLAAMHTQSAKVMPEAPPSQLALYKGKMNDKLDIDSAAHHLTNFLASCTAEMKLAVQAMGKHSFKELTREDLVAVDKDLAEFAGLRYAGSHRRSESSQPAVQPGRKRQNEESVPLQ</sequence>
<dbReference type="Gene3D" id="3.20.20.70">
    <property type="entry name" value="Aldolase class I"/>
    <property type="match status" value="1"/>
</dbReference>
<dbReference type="GO" id="GO:0015930">
    <property type="term" value="F:glutamate synthase activity"/>
    <property type="evidence" value="ECO:0007669"/>
    <property type="project" value="InterPro"/>
</dbReference>
<evidence type="ECO:0000256" key="3">
    <source>
        <dbReference type="SAM" id="MobiDB-lite"/>
    </source>
</evidence>